<dbReference type="Gramene" id="TraesSYM4A03G02076780.3">
    <property type="protein sequence ID" value="TraesSYM4A03G02076780.3"/>
    <property type="gene ID" value="TraesSYM4A03G02076780"/>
</dbReference>
<name>A0A3B6HVI2_WHEAT</name>
<dbReference type="PaxDb" id="4565-Traes_4AS_D41EE7C74.1"/>
<dbReference type="Gramene" id="TraesSYM4A03G02076780.1">
    <property type="protein sequence ID" value="TraesSYM4A03G02076780.1"/>
    <property type="gene ID" value="TraesSYM4A03G02076780"/>
</dbReference>
<evidence type="ECO:0000256" key="1">
    <source>
        <dbReference type="ARBA" id="ARBA00009748"/>
    </source>
</evidence>
<accession>A0A3B6HVI2</accession>
<dbReference type="InterPro" id="IPR016140">
    <property type="entry name" value="Bifunc_inhib/LTP/seed_store"/>
</dbReference>
<dbReference type="OrthoDB" id="785314at2759"/>
<dbReference type="InterPro" id="IPR036312">
    <property type="entry name" value="Bifun_inhib/LTP/seed_sf"/>
</dbReference>
<comment type="similarity">
    <text evidence="1">Belongs to the plant LTP family.</text>
</comment>
<dbReference type="Gramene" id="TraesARI4A03G02086680.1">
    <property type="protein sequence ID" value="TraesARI4A03G02086680.1"/>
    <property type="gene ID" value="TraesARI4A03G02086680"/>
</dbReference>
<dbReference type="Gramene" id="TraesCLE_scaffold_163407_01G000100.1">
    <property type="protein sequence ID" value="TraesCLE_scaffold_163407_01G000100.1"/>
    <property type="gene ID" value="TraesCLE_scaffold_163407_01G000100"/>
</dbReference>
<dbReference type="Gramene" id="TraesROB_scaffold_028953_01G000100.1">
    <property type="protein sequence ID" value="TraesROB_scaffold_028953_01G000100.1"/>
    <property type="gene ID" value="TraesROB_scaffold_028953_01G000100"/>
</dbReference>
<feature type="region of interest" description="Disordered" evidence="5">
    <location>
        <begin position="157"/>
        <end position="183"/>
    </location>
</feature>
<dbReference type="Gramene" id="TraesMAC4A03G02050570.1">
    <property type="protein sequence ID" value="TraesMAC4A03G02050570.1"/>
    <property type="gene ID" value="TraesMAC4A03G02050570"/>
</dbReference>
<dbReference type="Gene3D" id="1.10.110.10">
    <property type="entry name" value="Plant lipid-transfer and hydrophobic proteins"/>
    <property type="match status" value="1"/>
</dbReference>
<dbReference type="STRING" id="4565.A0A3B6HVI2"/>
<dbReference type="Gramene" id="TraesCAD_scaffold_030974_01G000100.1">
    <property type="protein sequence ID" value="TraesCAD_scaffold_030974_01G000100.1"/>
    <property type="gene ID" value="TraesCAD_scaffold_030974_01G000100"/>
</dbReference>
<dbReference type="Gramene" id="TraesRN4A0100277400.1">
    <property type="protein sequence ID" value="TraesRN4A0100277400.1"/>
    <property type="gene ID" value="TraesRN4A0100277400"/>
</dbReference>
<dbReference type="Gramene" id="TraesJAG4A03G02057940.3">
    <property type="protein sequence ID" value="TraesJAG4A03G02057940.3"/>
    <property type="gene ID" value="TraesJAG4A03G02057940"/>
</dbReference>
<keyword evidence="3" id="KW-1015">Disulfide bond</keyword>
<keyword evidence="4" id="KW-0325">Glycoprotein</keyword>
<feature type="compositionally biased region" description="Low complexity" evidence="5">
    <location>
        <begin position="157"/>
        <end position="182"/>
    </location>
</feature>
<sequence length="206" mass="20717">MSNRARPTQSRYQETRAVAAAMMPPAAVALALLVVSTLQPRAAVQAQVSAAPAAAPAPSWGELDCTGAQLNLSSCLTYVESGSALTRPEKGCCGALSGVVDGEAACLCGLVGGYGSFGVRVDAVRALALPTICRVEAPPPRLCAMLGLPGAEPPGGAVPPASGYGTPATTPATSAANGGPATHRSRRRPLLLVLLPYCAALFTLLP</sequence>
<evidence type="ECO:0000256" key="3">
    <source>
        <dbReference type="ARBA" id="ARBA00023157"/>
    </source>
</evidence>
<protein>
    <recommendedName>
        <fullName evidence="6">Bifunctional inhibitor/plant lipid transfer protein/seed storage helical domain-containing protein</fullName>
    </recommendedName>
</protein>
<evidence type="ECO:0000256" key="4">
    <source>
        <dbReference type="ARBA" id="ARBA00023180"/>
    </source>
</evidence>
<proteinExistence type="inferred from homology"/>
<dbReference type="CDD" id="cd00010">
    <property type="entry name" value="AAI_LTSS"/>
    <property type="match status" value="1"/>
</dbReference>
<dbReference type="Gramene" id="TraesWEE_scaffold_110151_01G000100.1">
    <property type="protein sequence ID" value="TraesWEE_scaffold_110151_01G000100.1"/>
    <property type="gene ID" value="TraesWEE_scaffold_110151_01G000100"/>
</dbReference>
<dbReference type="Gramene" id="TraesCS4A03G0273900.1">
    <property type="protein sequence ID" value="TraesCS4A03G0273900.1.CDS"/>
    <property type="gene ID" value="TraesCS4A03G0273900"/>
</dbReference>
<dbReference type="Gramene" id="TraesSTA4A03G02046850.1">
    <property type="protein sequence ID" value="TraesSTA4A03G02046850.1"/>
    <property type="gene ID" value="TraesSTA4A03G02046850"/>
</dbReference>
<dbReference type="Gramene" id="TraesJAG4A03G02057940.2">
    <property type="protein sequence ID" value="TraesJAG4A03G02057940.2"/>
    <property type="gene ID" value="TraesJAG4A03G02057940"/>
</dbReference>
<keyword evidence="8" id="KW-1185">Reference proteome</keyword>
<dbReference type="Gramene" id="TraesLDM4A03G02049610.1">
    <property type="protein sequence ID" value="TraesLDM4A03G02049610.1"/>
    <property type="gene ID" value="TraesLDM4A03G02049610"/>
</dbReference>
<dbReference type="Gramene" id="TraesCS4A02G129300.1">
    <property type="protein sequence ID" value="TraesCS4A02G129300.1"/>
    <property type="gene ID" value="TraesCS4A02G129300"/>
</dbReference>
<dbReference type="Proteomes" id="UP000019116">
    <property type="component" value="Chromosome 4A"/>
</dbReference>
<dbReference type="Gramene" id="TraesNOR4A03G02078290.1">
    <property type="protein sequence ID" value="TraesNOR4A03G02078290.1"/>
    <property type="gene ID" value="TraesNOR4A03G02078290"/>
</dbReference>
<evidence type="ECO:0000313" key="8">
    <source>
        <dbReference type="Proteomes" id="UP000019116"/>
    </source>
</evidence>
<reference evidence="7" key="1">
    <citation type="submission" date="2018-08" db="EMBL/GenBank/DDBJ databases">
        <authorList>
            <person name="Rossello M."/>
        </authorList>
    </citation>
    <scope>NUCLEOTIDE SEQUENCE [LARGE SCALE GENOMIC DNA]</scope>
    <source>
        <strain evidence="7">cv. Chinese Spring</strain>
    </source>
</reference>
<keyword evidence="2" id="KW-0732">Signal</keyword>
<dbReference type="Gramene" id="TraesLAC4A03G02004590.1">
    <property type="protein sequence ID" value="TraesLAC4A03G02004590.1"/>
    <property type="gene ID" value="TraesLAC4A03G02004590"/>
</dbReference>
<dbReference type="AlphaFoldDB" id="A0A3B6HVI2"/>
<evidence type="ECO:0000313" key="7">
    <source>
        <dbReference type="EnsemblPlants" id="TraesCS4A02G129300.1"/>
    </source>
</evidence>
<evidence type="ECO:0000259" key="6">
    <source>
        <dbReference type="SMART" id="SM00499"/>
    </source>
</evidence>
<dbReference type="Gramene" id="TraesSYM4A03G02076780.2">
    <property type="protein sequence ID" value="TraesSYM4A03G02076780.2"/>
    <property type="gene ID" value="TraesSYM4A03G02076780"/>
</dbReference>
<dbReference type="Gramene" id="TraesJAG4A03G02057940.1">
    <property type="protein sequence ID" value="TraesJAG4A03G02057940.1"/>
    <property type="gene ID" value="TraesJAG4A03G02057940"/>
</dbReference>
<feature type="domain" description="Bifunctional inhibitor/plant lipid transfer protein/seed storage helical" evidence="6">
    <location>
        <begin position="65"/>
        <end position="143"/>
    </location>
</feature>
<dbReference type="SUPFAM" id="SSF47699">
    <property type="entry name" value="Bifunctional inhibitor/lipid-transfer protein/seed storage 2S albumin"/>
    <property type="match status" value="1"/>
</dbReference>
<dbReference type="EnsemblPlants" id="TraesCS4A02G129300.1">
    <property type="protein sequence ID" value="TraesCS4A02G129300.1"/>
    <property type="gene ID" value="TraesCS4A02G129300"/>
</dbReference>
<evidence type="ECO:0000256" key="5">
    <source>
        <dbReference type="SAM" id="MobiDB-lite"/>
    </source>
</evidence>
<evidence type="ECO:0000256" key="2">
    <source>
        <dbReference type="ARBA" id="ARBA00022729"/>
    </source>
</evidence>
<organism evidence="7">
    <name type="scientific">Triticum aestivum</name>
    <name type="common">Wheat</name>
    <dbReference type="NCBI Taxonomy" id="4565"/>
    <lineage>
        <taxon>Eukaryota</taxon>
        <taxon>Viridiplantae</taxon>
        <taxon>Streptophyta</taxon>
        <taxon>Embryophyta</taxon>
        <taxon>Tracheophyta</taxon>
        <taxon>Spermatophyta</taxon>
        <taxon>Magnoliopsida</taxon>
        <taxon>Liliopsida</taxon>
        <taxon>Poales</taxon>
        <taxon>Poaceae</taxon>
        <taxon>BOP clade</taxon>
        <taxon>Pooideae</taxon>
        <taxon>Triticodae</taxon>
        <taxon>Triticeae</taxon>
        <taxon>Triticinae</taxon>
        <taxon>Triticum</taxon>
    </lineage>
</organism>
<reference evidence="7" key="2">
    <citation type="submission" date="2018-10" db="UniProtKB">
        <authorList>
            <consortium name="EnsemblPlants"/>
        </authorList>
    </citation>
    <scope>IDENTIFICATION</scope>
</reference>
<dbReference type="OMA" id="YNDVGCL"/>
<dbReference type="Pfam" id="PF14368">
    <property type="entry name" value="LTP_2"/>
    <property type="match status" value="1"/>
</dbReference>
<dbReference type="PANTHER" id="PTHR33044">
    <property type="entry name" value="BIFUNCTIONAL INHIBITOR/LIPID-TRANSFER PROTEIN/SEED STORAGE 2S ALBUMIN SUPERFAMILY PROTEIN-RELATED"/>
    <property type="match status" value="1"/>
</dbReference>
<dbReference type="SMART" id="SM00499">
    <property type="entry name" value="AAI"/>
    <property type="match status" value="1"/>
</dbReference>
<dbReference type="Gramene" id="TraesPARA_EIv1.0_1281250.1">
    <property type="protein sequence ID" value="TraesPARA_EIv1.0_1281250.1.CDS"/>
    <property type="gene ID" value="TraesPARA_EIv1.0_1281250"/>
</dbReference>
<dbReference type="InterPro" id="IPR043325">
    <property type="entry name" value="LTSS"/>
</dbReference>
<dbReference type="Gramene" id="TraesLDM4A03G02049610.2">
    <property type="protein sequence ID" value="TraesLDM4A03G02049610.2"/>
    <property type="gene ID" value="TraesLDM4A03G02049610"/>
</dbReference>